<protein>
    <submittedName>
        <fullName evidence="1">Uncharacterized protein</fullName>
    </submittedName>
</protein>
<accession>A0A6S7HKK5</accession>
<keyword evidence="2" id="KW-1185">Reference proteome</keyword>
<dbReference type="EMBL" id="CACRXK020004705">
    <property type="protein sequence ID" value="CAB4003720.1"/>
    <property type="molecule type" value="Genomic_DNA"/>
</dbReference>
<dbReference type="AlphaFoldDB" id="A0A6S7HKK5"/>
<comment type="caution">
    <text evidence="1">The sequence shown here is derived from an EMBL/GenBank/DDBJ whole genome shotgun (WGS) entry which is preliminary data.</text>
</comment>
<dbReference type="Proteomes" id="UP001152795">
    <property type="component" value="Unassembled WGS sequence"/>
</dbReference>
<evidence type="ECO:0000313" key="2">
    <source>
        <dbReference type="Proteomes" id="UP001152795"/>
    </source>
</evidence>
<proteinExistence type="predicted"/>
<gene>
    <name evidence="1" type="ORF">PACLA_8A012012</name>
</gene>
<organism evidence="1 2">
    <name type="scientific">Paramuricea clavata</name>
    <name type="common">Red gorgonian</name>
    <name type="synonym">Violescent sea-whip</name>
    <dbReference type="NCBI Taxonomy" id="317549"/>
    <lineage>
        <taxon>Eukaryota</taxon>
        <taxon>Metazoa</taxon>
        <taxon>Cnidaria</taxon>
        <taxon>Anthozoa</taxon>
        <taxon>Octocorallia</taxon>
        <taxon>Malacalcyonacea</taxon>
        <taxon>Plexauridae</taxon>
        <taxon>Paramuricea</taxon>
    </lineage>
</organism>
<sequence length="126" mass="14277">MVLVIPRVVGRIVEVGLGKGTLSATSHRTEIQLHSQRLADWCLAGYKRTKLTIKYILYQAYIMHIYKVSLTVLATKYLQDGKAILTLSSESIPTFRINTKKMPDLILPLRYAKLENFLTGGKQQVK</sequence>
<reference evidence="1" key="1">
    <citation type="submission" date="2020-04" db="EMBL/GenBank/DDBJ databases">
        <authorList>
            <person name="Alioto T."/>
            <person name="Alioto T."/>
            <person name="Gomez Garrido J."/>
        </authorList>
    </citation>
    <scope>NUCLEOTIDE SEQUENCE</scope>
    <source>
        <strain evidence="1">A484AB</strain>
    </source>
</reference>
<name>A0A6S7HKK5_PARCT</name>
<feature type="non-terminal residue" evidence="1">
    <location>
        <position position="126"/>
    </location>
</feature>
<evidence type="ECO:0000313" key="1">
    <source>
        <dbReference type="EMBL" id="CAB4003720.1"/>
    </source>
</evidence>